<keyword evidence="5 7" id="KW-0430">Lectin</keyword>
<dbReference type="InParanoid" id="A0A3Q1JVI2"/>
<dbReference type="PROSITE" id="PS52031">
    <property type="entry name" value="GG_LECTIN"/>
    <property type="match status" value="1"/>
</dbReference>
<dbReference type="InterPro" id="IPR039477">
    <property type="entry name" value="ILEI/PANDER_dom"/>
</dbReference>
<proteinExistence type="inferred from homology"/>
<dbReference type="AlphaFoldDB" id="A0A3Q1JVI2"/>
<evidence type="ECO:0000256" key="4">
    <source>
        <dbReference type="ARBA" id="ARBA00022729"/>
    </source>
</evidence>
<dbReference type="PANTHER" id="PTHR14592">
    <property type="entry name" value="UNCHARACTERIZED FAM3"/>
    <property type="match status" value="1"/>
</dbReference>
<name>A0A3Q1JVI2_ANATE</name>
<comment type="subcellular location">
    <subcellularLocation>
        <location evidence="1">Secreted</location>
    </subcellularLocation>
</comment>
<evidence type="ECO:0000256" key="7">
    <source>
        <dbReference type="PROSITE-ProRule" id="PRU01375"/>
    </source>
</evidence>
<keyword evidence="4" id="KW-0732">Signal</keyword>
<reference evidence="9" key="1">
    <citation type="submission" date="2021-04" db="EMBL/GenBank/DDBJ databases">
        <authorList>
            <consortium name="Wellcome Sanger Institute Data Sharing"/>
        </authorList>
    </citation>
    <scope>NUCLEOTIDE SEQUENCE [LARGE SCALE GENOMIC DNA]</scope>
</reference>
<organism evidence="9 10">
    <name type="scientific">Anabas testudineus</name>
    <name type="common">Climbing perch</name>
    <name type="synonym">Anthias testudineus</name>
    <dbReference type="NCBI Taxonomy" id="64144"/>
    <lineage>
        <taxon>Eukaryota</taxon>
        <taxon>Metazoa</taxon>
        <taxon>Chordata</taxon>
        <taxon>Craniata</taxon>
        <taxon>Vertebrata</taxon>
        <taxon>Euteleostomi</taxon>
        <taxon>Actinopterygii</taxon>
        <taxon>Neopterygii</taxon>
        <taxon>Teleostei</taxon>
        <taxon>Neoteleostei</taxon>
        <taxon>Acanthomorphata</taxon>
        <taxon>Anabantaria</taxon>
        <taxon>Anabantiformes</taxon>
        <taxon>Anabantoidei</taxon>
        <taxon>Anabantidae</taxon>
        <taxon>Anabas</taxon>
    </lineage>
</organism>
<protein>
    <submittedName>
        <fullName evidence="9">FAM3 metabolism regulating signaling molecule D</fullName>
    </submittedName>
</protein>
<keyword evidence="3" id="KW-0964">Secreted</keyword>
<keyword evidence="10" id="KW-1185">Reference proteome</keyword>
<dbReference type="Pfam" id="PF15711">
    <property type="entry name" value="ILEI"/>
    <property type="match status" value="1"/>
</dbReference>
<evidence type="ECO:0000313" key="9">
    <source>
        <dbReference type="Ensembl" id="ENSATEP00000035748.1"/>
    </source>
</evidence>
<dbReference type="InterPro" id="IPR039220">
    <property type="entry name" value="FAM3"/>
</dbReference>
<evidence type="ECO:0000256" key="6">
    <source>
        <dbReference type="ARBA" id="ARBA00023157"/>
    </source>
</evidence>
<keyword evidence="6" id="KW-1015">Disulfide bond</keyword>
<dbReference type="Proteomes" id="UP000265040">
    <property type="component" value="Chromosome 5"/>
</dbReference>
<dbReference type="GO" id="GO:0030246">
    <property type="term" value="F:carbohydrate binding"/>
    <property type="evidence" value="ECO:0007669"/>
    <property type="project" value="UniProtKB-UniRule"/>
</dbReference>
<dbReference type="GeneTree" id="ENSGT00950000183004"/>
<accession>A0A3Q1JVI2</accession>
<evidence type="ECO:0000259" key="8">
    <source>
        <dbReference type="Pfam" id="PF15711"/>
    </source>
</evidence>
<sequence length="124" mass="13707">MSHLFNNVGPGLNIVVVNGEYITPEEIMAFLKEIKPGTIVLVASFDDVTAKMTTEMREIFIGMGSTLINSVKHRDGWVFVGRAGAENSTLFEKHAVNDETNNIYEGWPRMIEVAGCFPKTLTEG</sequence>
<reference evidence="9" key="3">
    <citation type="submission" date="2025-09" db="UniProtKB">
        <authorList>
            <consortium name="Ensembl"/>
        </authorList>
    </citation>
    <scope>IDENTIFICATION</scope>
</reference>
<evidence type="ECO:0000256" key="3">
    <source>
        <dbReference type="ARBA" id="ARBA00022525"/>
    </source>
</evidence>
<comment type="similarity">
    <text evidence="2">Belongs to the FAM3 family.</text>
</comment>
<dbReference type="GO" id="GO:0005576">
    <property type="term" value="C:extracellular region"/>
    <property type="evidence" value="ECO:0007669"/>
    <property type="project" value="UniProtKB-SubCell"/>
</dbReference>
<evidence type="ECO:0000256" key="5">
    <source>
        <dbReference type="ARBA" id="ARBA00022734"/>
    </source>
</evidence>
<evidence type="ECO:0000313" key="10">
    <source>
        <dbReference type="Proteomes" id="UP000265040"/>
    </source>
</evidence>
<feature type="domain" description="ILEI/PANDER" evidence="8">
    <location>
        <begin position="11"/>
        <end position="85"/>
    </location>
</feature>
<dbReference type="Ensembl" id="ENSATET00000036261.3">
    <property type="protein sequence ID" value="ENSATEP00000035748.1"/>
    <property type="gene ID" value="ENSATEG00000024569.3"/>
</dbReference>
<evidence type="ECO:0000256" key="1">
    <source>
        <dbReference type="ARBA" id="ARBA00004613"/>
    </source>
</evidence>
<reference evidence="9" key="2">
    <citation type="submission" date="2025-08" db="UniProtKB">
        <authorList>
            <consortium name="Ensembl"/>
        </authorList>
    </citation>
    <scope>IDENTIFICATION</scope>
</reference>
<evidence type="ECO:0000256" key="2">
    <source>
        <dbReference type="ARBA" id="ARBA00010905"/>
    </source>
</evidence>